<dbReference type="NCBIfam" id="NF045869">
    <property type="entry name" value="UU173_fam"/>
    <property type="match status" value="1"/>
</dbReference>
<reference evidence="2 3" key="1">
    <citation type="submission" date="2014-04" db="EMBL/GenBank/DDBJ databases">
        <title>Complete genome sequence of Mycoplasma bovis attenuated strain P150.</title>
        <authorList>
            <person name="Qi J."/>
            <person name="Guo A."/>
        </authorList>
    </citation>
    <scope>NUCLEOTIDE SEQUENCE [LARGE SCALE GENOMIC DNA]</scope>
    <source>
        <strain evidence="2 3">HB0801-P150</strain>
    </source>
</reference>
<evidence type="ECO:0000313" key="2">
    <source>
        <dbReference type="EMBL" id="AMW25952.1"/>
    </source>
</evidence>
<dbReference type="AlphaFoldDB" id="A0A8D4A2E0"/>
<proteinExistence type="predicted"/>
<feature type="domain" description="DUF2779" evidence="1">
    <location>
        <begin position="482"/>
        <end position="617"/>
    </location>
</feature>
<dbReference type="EMBL" id="CP007590">
    <property type="protein sequence ID" value="AMW25952.1"/>
    <property type="molecule type" value="Genomic_DNA"/>
</dbReference>
<dbReference type="Proteomes" id="UP000076372">
    <property type="component" value="Chromosome"/>
</dbReference>
<name>A0A8D4A2E0_MYCBV</name>
<dbReference type="Pfam" id="PF11074">
    <property type="entry name" value="DUF2779"/>
    <property type="match status" value="1"/>
</dbReference>
<evidence type="ECO:0000313" key="3">
    <source>
        <dbReference type="Proteomes" id="UP000076372"/>
    </source>
</evidence>
<sequence>MIFNLLFFTLRKTMLLYTISTQLIIYDLYGDNMAEQNKPKIINESKFVKSYFNQDYFLWHTAQEFENKYIAEMMEQNVNDDFSIDDEYDESDIGHSIWTRLINENLDTSIQTVNAQSSIFSNIQNQLNLWATGQLFKGLRYKIVSDKGDIKSKINETNKFLNDPTCDVIINGYFGYETDEFVIYSNPFAFNKINKGLYLVKLSTHVKIDSLLSLKFSYEILKKQNINLDNAYVIIVDSQMPQTKGICKFICTELCHMSKNKYAIEKESWNTINQTLRHTNNPYFLDRKPFVNYINQGWALVKNELPFNDLNSKLPTTFNYIKCLKNNYGLKSIKNADKRNSFFKFDVDNPFDPDLYLGNFDLIINRIINAYKVNKPDLSFFDKNIDDNTALNMDYNNFGKNDLLTKNYLLASLGKNNLFNRQIFTDLKLNLIVNNNADKSFNNAKNSFIEKVEQVYKTGDFIKSLVIEKYLSELHIKDQKIVWYDYESFMSLLPVIDDFSPYSQIVNQVSIIDTINGQIIPNTQEDIVYDPKSISIFDLISILKNLYNRQGDKYVVYNKSFENTRNMEIASWAQSHSSDEIFAEELYNKLAIKPDDVMNFANYINNRTIDLYELFSRPSKKMNFDDGKIYQNIHIAVDETKLNSKVISKHSPGVKFSQKNYIIEPKIDKKSFTFTINDVDNQLPDELTNLTYLQESGMASILNLNIFLKDLKGMGSIKKVEHLITSKKISLEHMITPYPDLKKVHNGSEAMEIAIKRYANLIDGYIWEDNLSNLKKYCHNDVLAMIMTFNFVEKMVSDIFPELNSLKYTFDSDHQYLLNRYKWKIEVINYKEKATAK</sequence>
<organism evidence="2 3">
    <name type="scientific">Mycoplasmopsis bovis</name>
    <name type="common">Mycoplasma bovis</name>
    <dbReference type="NCBI Taxonomy" id="28903"/>
    <lineage>
        <taxon>Bacteria</taxon>
        <taxon>Bacillati</taxon>
        <taxon>Mycoplasmatota</taxon>
        <taxon>Mycoplasmoidales</taxon>
        <taxon>Metamycoplasmataceae</taxon>
        <taxon>Mycoplasmopsis</taxon>
    </lineage>
</organism>
<evidence type="ECO:0000259" key="1">
    <source>
        <dbReference type="Pfam" id="PF11074"/>
    </source>
</evidence>
<protein>
    <recommendedName>
        <fullName evidence="1">DUF2779 domain-containing protein</fullName>
    </recommendedName>
</protein>
<accession>A0A8D4A2E0</accession>
<gene>
    <name evidence="2" type="ORF">BC94_0722</name>
</gene>
<dbReference type="InterPro" id="IPR021301">
    <property type="entry name" value="DUF2779"/>
</dbReference>